<name>A0A4Q9XYV8_9LACO</name>
<dbReference type="Pfam" id="PF01047">
    <property type="entry name" value="MarR"/>
    <property type="match status" value="1"/>
</dbReference>
<dbReference type="AlphaFoldDB" id="A0A4Q9XYV8"/>
<evidence type="ECO:0000256" key="1">
    <source>
        <dbReference type="ARBA" id="ARBA00023015"/>
    </source>
</evidence>
<dbReference type="PANTHER" id="PTHR42756:SF1">
    <property type="entry name" value="TRANSCRIPTIONAL REPRESSOR OF EMRAB OPERON"/>
    <property type="match status" value="1"/>
</dbReference>
<dbReference type="SMART" id="SM00347">
    <property type="entry name" value="HTH_MARR"/>
    <property type="match status" value="1"/>
</dbReference>
<gene>
    <name evidence="6" type="ORF">EUZ87_13490</name>
    <name evidence="5" type="ORF">LP667_13835</name>
</gene>
<reference evidence="5 7" key="1">
    <citation type="submission" date="2018-10" db="EMBL/GenBank/DDBJ databases">
        <title>Genome seuquencing of Lactobacillus species.</title>
        <authorList>
            <person name="Baek C."/>
            <person name="Yi H."/>
        </authorList>
    </citation>
    <scope>NUCLEOTIDE SEQUENCE [LARGE SCALE GENOMIC DNA]</scope>
    <source>
        <strain evidence="5 7">DSM 10667</strain>
    </source>
</reference>
<proteinExistence type="predicted"/>
<evidence type="ECO:0000256" key="3">
    <source>
        <dbReference type="ARBA" id="ARBA00023163"/>
    </source>
</evidence>
<dbReference type="SUPFAM" id="SSF46785">
    <property type="entry name" value="Winged helix' DNA-binding domain"/>
    <property type="match status" value="1"/>
</dbReference>
<evidence type="ECO:0000256" key="2">
    <source>
        <dbReference type="ARBA" id="ARBA00023125"/>
    </source>
</evidence>
<sequence length="142" mass="16132">MECENMTDIEATIALFHQVVRGEEVLVREKMANHVPTQQLMVLTYIATHPGIIQRNIVELIGRKAATVSVMLKNMEQQGLIIRQIPSDNSRNKNIFVTDDGQKLAETFKATRQRVHQEMLANLSADERQQLQQLVAKVKIPS</sequence>
<evidence type="ECO:0000313" key="5">
    <source>
        <dbReference type="EMBL" id="AYJ39795.1"/>
    </source>
</evidence>
<dbReference type="PANTHER" id="PTHR42756">
    <property type="entry name" value="TRANSCRIPTIONAL REGULATOR, MARR"/>
    <property type="match status" value="1"/>
</dbReference>
<dbReference type="EMBL" id="CP032744">
    <property type="protein sequence ID" value="AYJ39795.1"/>
    <property type="molecule type" value="Genomic_DNA"/>
</dbReference>
<dbReference type="Proteomes" id="UP000277896">
    <property type="component" value="Chromosome"/>
</dbReference>
<dbReference type="EMBL" id="SEHH01000115">
    <property type="protein sequence ID" value="TBX38410.1"/>
    <property type="molecule type" value="Genomic_DNA"/>
</dbReference>
<dbReference type="InterPro" id="IPR036388">
    <property type="entry name" value="WH-like_DNA-bd_sf"/>
</dbReference>
<dbReference type="GO" id="GO:0003700">
    <property type="term" value="F:DNA-binding transcription factor activity"/>
    <property type="evidence" value="ECO:0007669"/>
    <property type="project" value="InterPro"/>
</dbReference>
<dbReference type="GO" id="GO:0003677">
    <property type="term" value="F:DNA binding"/>
    <property type="evidence" value="ECO:0007669"/>
    <property type="project" value="UniProtKB-KW"/>
</dbReference>
<feature type="domain" description="HTH marR-type" evidence="4">
    <location>
        <begin position="6"/>
        <end position="140"/>
    </location>
</feature>
<evidence type="ECO:0000259" key="4">
    <source>
        <dbReference type="PROSITE" id="PS50995"/>
    </source>
</evidence>
<accession>A0A4Q9XYV8</accession>
<protein>
    <submittedName>
        <fullName evidence="6">MarR family transcriptional regulator</fullName>
    </submittedName>
</protein>
<dbReference type="Proteomes" id="UP000292648">
    <property type="component" value="Unassembled WGS sequence"/>
</dbReference>
<keyword evidence="1" id="KW-0805">Transcription regulation</keyword>
<keyword evidence="3" id="KW-0804">Transcription</keyword>
<dbReference type="Gene3D" id="1.10.10.10">
    <property type="entry name" value="Winged helix-like DNA-binding domain superfamily/Winged helix DNA-binding domain"/>
    <property type="match status" value="1"/>
</dbReference>
<evidence type="ECO:0000313" key="7">
    <source>
        <dbReference type="Proteomes" id="UP000277896"/>
    </source>
</evidence>
<dbReference type="PROSITE" id="PS50995">
    <property type="entry name" value="HTH_MARR_2"/>
    <property type="match status" value="1"/>
</dbReference>
<reference evidence="6 8" key="2">
    <citation type="submission" date="2019-01" db="EMBL/GenBank/DDBJ databases">
        <title>Draft genome sequence of Lactobacillus paraplantarum OSY-TC318, a Producer of the novel lantibiotic Paraplantaracin TC318.</title>
        <authorList>
            <person name="Hussein W.E."/>
            <person name="Huang E."/>
            <person name="Yousef A.E."/>
        </authorList>
    </citation>
    <scope>NUCLEOTIDE SEQUENCE [LARGE SCALE GENOMIC DNA]</scope>
    <source>
        <strain evidence="6 8">OSY-TC318</strain>
    </source>
</reference>
<dbReference type="InterPro" id="IPR000835">
    <property type="entry name" value="HTH_MarR-typ"/>
</dbReference>
<evidence type="ECO:0000313" key="8">
    <source>
        <dbReference type="Proteomes" id="UP000292648"/>
    </source>
</evidence>
<organism evidence="6 8">
    <name type="scientific">Lactiplantibacillus paraplantarum</name>
    <dbReference type="NCBI Taxonomy" id="60520"/>
    <lineage>
        <taxon>Bacteria</taxon>
        <taxon>Bacillati</taxon>
        <taxon>Bacillota</taxon>
        <taxon>Bacilli</taxon>
        <taxon>Lactobacillales</taxon>
        <taxon>Lactobacillaceae</taxon>
        <taxon>Lactiplantibacillus</taxon>
    </lineage>
</organism>
<keyword evidence="2" id="KW-0238">DNA-binding</keyword>
<dbReference type="PRINTS" id="PR00598">
    <property type="entry name" value="HTHMARR"/>
</dbReference>
<dbReference type="InterPro" id="IPR036390">
    <property type="entry name" value="WH_DNA-bd_sf"/>
</dbReference>
<evidence type="ECO:0000313" key="6">
    <source>
        <dbReference type="EMBL" id="TBX38410.1"/>
    </source>
</evidence>